<evidence type="ECO:0000259" key="2">
    <source>
        <dbReference type="Pfam" id="PF14016"/>
    </source>
</evidence>
<protein>
    <submittedName>
        <fullName evidence="3">DUF4232 domain-containing protein</fullName>
    </submittedName>
</protein>
<feature type="domain" description="DUF4232" evidence="2">
    <location>
        <begin position="77"/>
        <end position="182"/>
    </location>
</feature>
<dbReference type="RefSeq" id="WP_166290285.1">
    <property type="nucleotide sequence ID" value="NZ_CP049863.1"/>
</dbReference>
<keyword evidence="1" id="KW-1133">Transmembrane helix</keyword>
<accession>A0A6G7XDZ2</accession>
<feature type="transmembrane region" description="Helical" evidence="1">
    <location>
        <begin position="21"/>
        <end position="39"/>
    </location>
</feature>
<dbReference type="KEGG" id="lvi:G7068_06170"/>
<dbReference type="Proteomes" id="UP000502677">
    <property type="component" value="Chromosome"/>
</dbReference>
<keyword evidence="1" id="KW-0472">Membrane</keyword>
<dbReference type="EMBL" id="CP049863">
    <property type="protein sequence ID" value="QIK62830.1"/>
    <property type="molecule type" value="Genomic_DNA"/>
</dbReference>
<keyword evidence="1" id="KW-0812">Transmembrane</keyword>
<dbReference type="Pfam" id="PF14016">
    <property type="entry name" value="DUF4232"/>
    <property type="match status" value="1"/>
</dbReference>
<evidence type="ECO:0000313" key="3">
    <source>
        <dbReference type="EMBL" id="QIK62830.1"/>
    </source>
</evidence>
<sequence>MSTLRDPVGPKDRKVYIRRRILVLAGLLAVIAVIVLIIVKPGSSDTPDQASDVKVPSDIATTTATDDAKASKDPQPCNSAQLRVNAITDKSDYAEGELPEISLSVENTGSKACTADLGTAGMQFVISSGDDKVWNSVDCQTDPKNTAVILDPGKPVESEAISWDRTRSSKDTCDVSREPVVAGGATYHLQATAAGVTGAETAPFILN</sequence>
<gene>
    <name evidence="3" type="ORF">G7068_06170</name>
</gene>
<evidence type="ECO:0000256" key="1">
    <source>
        <dbReference type="SAM" id="Phobius"/>
    </source>
</evidence>
<name>A0A6G7XDZ2_9MICO</name>
<keyword evidence="4" id="KW-1185">Reference proteome</keyword>
<dbReference type="InterPro" id="IPR025326">
    <property type="entry name" value="DUF4232"/>
</dbReference>
<evidence type="ECO:0000313" key="4">
    <source>
        <dbReference type="Proteomes" id="UP000502677"/>
    </source>
</evidence>
<dbReference type="AlphaFoldDB" id="A0A6G7XDZ2"/>
<reference evidence="3 4" key="1">
    <citation type="submission" date="2020-03" db="EMBL/GenBank/DDBJ databases">
        <title>Leucobacter sp. nov., isolated from beetles.</title>
        <authorList>
            <person name="Hyun D.-W."/>
            <person name="Bae J.-W."/>
        </authorList>
    </citation>
    <scope>NUCLEOTIDE SEQUENCE [LARGE SCALE GENOMIC DNA]</scope>
    <source>
        <strain evidence="3 4">HDW9C</strain>
    </source>
</reference>
<organism evidence="3 4">
    <name type="scientific">Leucobacter viscericola</name>
    <dbReference type="NCBI Taxonomy" id="2714935"/>
    <lineage>
        <taxon>Bacteria</taxon>
        <taxon>Bacillati</taxon>
        <taxon>Actinomycetota</taxon>
        <taxon>Actinomycetes</taxon>
        <taxon>Micrococcales</taxon>
        <taxon>Microbacteriaceae</taxon>
        <taxon>Leucobacter</taxon>
    </lineage>
</organism>
<proteinExistence type="predicted"/>